<name>I1IW25_BRADI</name>
<dbReference type="FunCoup" id="I1IW25">
    <property type="interactions" value="817"/>
</dbReference>
<dbReference type="Gramene" id="PNT60646">
    <property type="protein sequence ID" value="PNT60646"/>
    <property type="gene ID" value="BRADI_5g02850v3"/>
</dbReference>
<gene>
    <name evidence="2" type="ORF">BRADI_5g02850v3</name>
</gene>
<dbReference type="Gramene" id="KQJ81752">
    <property type="protein sequence ID" value="KQJ81752"/>
    <property type="gene ID" value="BRADI_5g02850v3"/>
</dbReference>
<reference evidence="3" key="3">
    <citation type="submission" date="2018-08" db="UniProtKB">
        <authorList>
            <consortium name="EnsemblPlants"/>
        </authorList>
    </citation>
    <scope>IDENTIFICATION</scope>
    <source>
        <strain evidence="3">cv. Bd21</strain>
    </source>
</reference>
<evidence type="ECO:0000313" key="4">
    <source>
        <dbReference type="Proteomes" id="UP000008810"/>
    </source>
</evidence>
<keyword evidence="4" id="KW-1185">Reference proteome</keyword>
<dbReference type="eggNOG" id="ENOG502R5D5">
    <property type="taxonomic scope" value="Eukaryota"/>
</dbReference>
<dbReference type="EMBL" id="CM000884">
    <property type="protein sequence ID" value="KQJ81751.1"/>
    <property type="molecule type" value="Genomic_DNA"/>
</dbReference>
<dbReference type="EnsemblPlants" id="KQJ81751">
    <property type="protein sequence ID" value="KQJ81751"/>
    <property type="gene ID" value="BRADI_5g02850v3"/>
</dbReference>
<dbReference type="OMA" id="GAAYMSH"/>
<keyword evidence="1" id="KW-0472">Membrane</keyword>
<dbReference type="AlphaFoldDB" id="I1IW25"/>
<dbReference type="Proteomes" id="UP000008810">
    <property type="component" value="Chromosome 5"/>
</dbReference>
<evidence type="ECO:0000313" key="3">
    <source>
        <dbReference type="EnsemblPlants" id="KQJ81751"/>
    </source>
</evidence>
<reference evidence="2 3" key="1">
    <citation type="journal article" date="2010" name="Nature">
        <title>Genome sequencing and analysis of the model grass Brachypodium distachyon.</title>
        <authorList>
            <consortium name="International Brachypodium Initiative"/>
        </authorList>
    </citation>
    <scope>NUCLEOTIDE SEQUENCE [LARGE SCALE GENOMIC DNA]</scope>
    <source>
        <strain evidence="2 3">Bd21</strain>
    </source>
</reference>
<dbReference type="Gramene" id="KQJ81753">
    <property type="protein sequence ID" value="KQJ81753"/>
    <property type="gene ID" value="BRADI_5g02850v3"/>
</dbReference>
<accession>I1IW25</accession>
<organism evidence="2">
    <name type="scientific">Brachypodium distachyon</name>
    <name type="common">Purple false brome</name>
    <name type="synonym">Trachynia distachya</name>
    <dbReference type="NCBI Taxonomy" id="15368"/>
    <lineage>
        <taxon>Eukaryota</taxon>
        <taxon>Viridiplantae</taxon>
        <taxon>Streptophyta</taxon>
        <taxon>Embryophyta</taxon>
        <taxon>Tracheophyta</taxon>
        <taxon>Spermatophyta</taxon>
        <taxon>Magnoliopsida</taxon>
        <taxon>Liliopsida</taxon>
        <taxon>Poales</taxon>
        <taxon>Poaceae</taxon>
        <taxon>BOP clade</taxon>
        <taxon>Pooideae</taxon>
        <taxon>Stipodae</taxon>
        <taxon>Brachypodieae</taxon>
        <taxon>Brachypodium</taxon>
    </lineage>
</organism>
<evidence type="ECO:0000256" key="1">
    <source>
        <dbReference type="SAM" id="Phobius"/>
    </source>
</evidence>
<reference evidence="2" key="2">
    <citation type="submission" date="2017-06" db="EMBL/GenBank/DDBJ databases">
        <title>WGS assembly of Brachypodium distachyon.</title>
        <authorList>
            <consortium name="The International Brachypodium Initiative"/>
            <person name="Lucas S."/>
            <person name="Harmon-Smith M."/>
            <person name="Lail K."/>
            <person name="Tice H."/>
            <person name="Grimwood J."/>
            <person name="Bruce D."/>
            <person name="Barry K."/>
            <person name="Shu S."/>
            <person name="Lindquist E."/>
            <person name="Wang M."/>
            <person name="Pitluck S."/>
            <person name="Vogel J.P."/>
            <person name="Garvin D.F."/>
            <person name="Mockler T.C."/>
            <person name="Schmutz J."/>
            <person name="Rokhsar D."/>
            <person name="Bevan M.W."/>
        </authorList>
    </citation>
    <scope>NUCLEOTIDE SEQUENCE</scope>
    <source>
        <strain evidence="2">Bd21</strain>
    </source>
</reference>
<sequence length="103" mass="11317">MAKRQTILMLIVFVIMFSYTVVEGGAYKNEEALSRKGLKEERKLSFSTGQVVSGATNVGGLGSNAEIANVETGTVHTTITSNHDISPETFRRINNNRINKPYP</sequence>
<dbReference type="Gramene" id="KQJ81751">
    <property type="protein sequence ID" value="KQJ81751"/>
    <property type="gene ID" value="BRADI_5g02850v3"/>
</dbReference>
<dbReference type="EMBL" id="CM000884">
    <property type="protein sequence ID" value="PNT60646.1"/>
    <property type="molecule type" value="Genomic_DNA"/>
</dbReference>
<dbReference type="EMBL" id="CM000884">
    <property type="protein sequence ID" value="KQJ81753.1"/>
    <property type="molecule type" value="Genomic_DNA"/>
</dbReference>
<dbReference type="EnsemblPlants" id="KQJ81753">
    <property type="protein sequence ID" value="KQJ81753"/>
    <property type="gene ID" value="BRADI_5g02850v3"/>
</dbReference>
<dbReference type="EnsemblPlants" id="PNT60646">
    <property type="protein sequence ID" value="PNT60646"/>
    <property type="gene ID" value="BRADI_5g02850v3"/>
</dbReference>
<dbReference type="EnsemblPlants" id="KQJ81752">
    <property type="protein sequence ID" value="KQJ81752"/>
    <property type="gene ID" value="BRADI_5g02850v3"/>
</dbReference>
<dbReference type="InParanoid" id="I1IW25"/>
<dbReference type="EMBL" id="CM000884">
    <property type="protein sequence ID" value="KQJ81752.1"/>
    <property type="molecule type" value="Genomic_DNA"/>
</dbReference>
<evidence type="ECO:0000313" key="2">
    <source>
        <dbReference type="EMBL" id="KQJ81751.1"/>
    </source>
</evidence>
<proteinExistence type="predicted"/>
<dbReference type="OrthoDB" id="679572at2759"/>
<keyword evidence="1" id="KW-0812">Transmembrane</keyword>
<keyword evidence="1" id="KW-1133">Transmembrane helix</keyword>
<dbReference type="HOGENOM" id="CLU_165027_0_0_1"/>
<feature type="transmembrane region" description="Helical" evidence="1">
    <location>
        <begin position="7"/>
        <end position="27"/>
    </location>
</feature>
<protein>
    <submittedName>
        <fullName evidence="2 3">Uncharacterized protein</fullName>
    </submittedName>
</protein>